<organism evidence="1 2">
    <name type="scientific">Aquipseudomonas alcaligenes</name>
    <name type="common">Pseudomonas alcaligenes</name>
    <dbReference type="NCBI Taxonomy" id="43263"/>
    <lineage>
        <taxon>Bacteria</taxon>
        <taxon>Pseudomonadati</taxon>
        <taxon>Pseudomonadota</taxon>
        <taxon>Gammaproteobacteria</taxon>
        <taxon>Pseudomonadales</taxon>
        <taxon>Pseudomonadaceae</taxon>
        <taxon>Aquipseudomonas</taxon>
    </lineage>
</organism>
<proteinExistence type="predicted"/>
<dbReference type="Proteomes" id="UP000185841">
    <property type="component" value="Unassembled WGS sequence"/>
</dbReference>
<dbReference type="EMBL" id="FTMP01000009">
    <property type="protein sequence ID" value="SIQ85258.1"/>
    <property type="molecule type" value="Genomic_DNA"/>
</dbReference>
<evidence type="ECO:0000313" key="2">
    <source>
        <dbReference type="Proteomes" id="UP000185841"/>
    </source>
</evidence>
<gene>
    <name evidence="1" type="ORF">SAMN05878282_1099</name>
</gene>
<name>A0A1N6W5F3_AQUAC</name>
<protein>
    <submittedName>
        <fullName evidence="1">Uncharacterized protein</fullName>
    </submittedName>
</protein>
<reference evidence="1 2" key="1">
    <citation type="submission" date="2017-01" db="EMBL/GenBank/DDBJ databases">
        <authorList>
            <person name="Mah S.A."/>
            <person name="Swanson W.J."/>
            <person name="Moy G.W."/>
            <person name="Vacquier V.D."/>
        </authorList>
    </citation>
    <scope>NUCLEOTIDE SEQUENCE [LARGE SCALE GENOMIC DNA]</scope>
    <source>
        <strain evidence="1 2">RU36E</strain>
    </source>
</reference>
<dbReference type="RefSeq" id="WP_076428493.1">
    <property type="nucleotide sequence ID" value="NZ_FTMP01000009.1"/>
</dbReference>
<accession>A0A1N6W5F3</accession>
<evidence type="ECO:0000313" key="1">
    <source>
        <dbReference type="EMBL" id="SIQ85258.1"/>
    </source>
</evidence>
<sequence>MDANDVLHNLCCGDNHRAWSAGWWIIRATAAELDKLPLASLDTIRAVVMALPVPEGPAVADSREIPRLAFEILACRAAQRCRCSLYGAAQRFLPEEEQARGYVVVERKDDIPWEPEFYCRCRQCSTRYFVHESHSYHYPWAEWSAVA</sequence>
<dbReference type="AlphaFoldDB" id="A0A1N6W5F3"/>